<keyword evidence="2" id="KW-1133">Transmembrane helix</keyword>
<keyword evidence="5" id="KW-1185">Reference proteome</keyword>
<gene>
    <name evidence="4" type="ORF">H0185_19230</name>
</gene>
<feature type="region of interest" description="Disordered" evidence="1">
    <location>
        <begin position="39"/>
        <end position="123"/>
    </location>
</feature>
<feature type="compositionally biased region" description="Polar residues" evidence="1">
    <location>
        <begin position="95"/>
        <end position="118"/>
    </location>
</feature>
<evidence type="ECO:0000259" key="3">
    <source>
        <dbReference type="Pfam" id="PF08924"/>
    </source>
</evidence>
<name>A0ABS7K9G0_9BACI</name>
<evidence type="ECO:0000256" key="2">
    <source>
        <dbReference type="SAM" id="Phobius"/>
    </source>
</evidence>
<keyword evidence="2" id="KW-0812">Transmembrane</keyword>
<dbReference type="Gene3D" id="3.20.20.80">
    <property type="entry name" value="Glycosidases"/>
    <property type="match status" value="1"/>
</dbReference>
<accession>A0ABS7K9G0</accession>
<feature type="domain" description="Rv2525c-like glycoside hydrolase-like" evidence="3">
    <location>
        <begin position="230"/>
        <end position="339"/>
    </location>
</feature>
<evidence type="ECO:0000313" key="4">
    <source>
        <dbReference type="EMBL" id="MBY0098901.1"/>
    </source>
</evidence>
<organism evidence="4 5">
    <name type="scientific">Mesobacillus maritimus</name>
    <dbReference type="NCBI Taxonomy" id="1643336"/>
    <lineage>
        <taxon>Bacteria</taxon>
        <taxon>Bacillati</taxon>
        <taxon>Bacillota</taxon>
        <taxon>Bacilli</taxon>
        <taxon>Bacillales</taxon>
        <taxon>Bacillaceae</taxon>
        <taxon>Mesobacillus</taxon>
    </lineage>
</organism>
<feature type="region of interest" description="Disordered" evidence="1">
    <location>
        <begin position="142"/>
        <end position="201"/>
    </location>
</feature>
<dbReference type="InterPro" id="IPR015020">
    <property type="entry name" value="Rv2525c-like_Glyco_Hydro-like"/>
</dbReference>
<evidence type="ECO:0000256" key="1">
    <source>
        <dbReference type="SAM" id="MobiDB-lite"/>
    </source>
</evidence>
<dbReference type="Proteomes" id="UP000769780">
    <property type="component" value="Unassembled WGS sequence"/>
</dbReference>
<sequence length="414" mass="45226">MTRRGVALKKYKVLPVVLAAFCTVLVSFFVFSFIDSNASGGTNPVNEQESNSEENNSEKSNSDENTNSKGSGGNSDISNNVQNNVNGNKADVSNDVENNVTGENADISNTIDNNLTNSNDNQIENNVTNNVEVNVNVNVENNISNNTEGSSSSSENGNNDGKDENKNDENKNNDEKNKGNNEDKGNGKNEEEGNNNKEEDRIVWGVDSANLTTEEMIACVGDNFGTPEIWGRYLGEKEGVSKGLTSDEIELLHSNDIKILLIWNHFVDARGYDNGQKQAQDAIKMAQELGVPEGVAIFADIEPDYPVDSEFIRGWFETMNESPYPPGVYGVFDAEQELYAAHEQAGKDNGDLLGNTYVWTAAPNIGVTTQKEAPEYKPEAPDNALIGGWQYGLDAQACNIDTNLFHSDVLDVVW</sequence>
<keyword evidence="2" id="KW-0472">Membrane</keyword>
<protein>
    <submittedName>
        <fullName evidence="4">DUF1906 domain-containing protein</fullName>
    </submittedName>
</protein>
<comment type="caution">
    <text evidence="4">The sequence shown here is derived from an EMBL/GenBank/DDBJ whole genome shotgun (WGS) entry which is preliminary data.</text>
</comment>
<feature type="transmembrane region" description="Helical" evidence="2">
    <location>
        <begin position="12"/>
        <end position="34"/>
    </location>
</feature>
<dbReference type="InterPro" id="IPR017853">
    <property type="entry name" value="GH"/>
</dbReference>
<proteinExistence type="predicted"/>
<dbReference type="Pfam" id="PF08924">
    <property type="entry name" value="Rv2525c_GlyHyd-like"/>
    <property type="match status" value="1"/>
</dbReference>
<feature type="compositionally biased region" description="Basic and acidic residues" evidence="1">
    <location>
        <begin position="160"/>
        <end position="201"/>
    </location>
</feature>
<evidence type="ECO:0000313" key="5">
    <source>
        <dbReference type="Proteomes" id="UP000769780"/>
    </source>
</evidence>
<feature type="compositionally biased region" description="Low complexity" evidence="1">
    <location>
        <begin position="63"/>
        <end position="88"/>
    </location>
</feature>
<dbReference type="EMBL" id="JACWFH010000030">
    <property type="protein sequence ID" value="MBY0098901.1"/>
    <property type="molecule type" value="Genomic_DNA"/>
</dbReference>
<feature type="compositionally biased region" description="Low complexity" evidence="1">
    <location>
        <begin position="142"/>
        <end position="159"/>
    </location>
</feature>
<reference evidence="4 5" key="1">
    <citation type="submission" date="2020-07" db="EMBL/GenBank/DDBJ databases">
        <title>Fungal Genomes of the International Space Station.</title>
        <authorList>
            <person name="Seuylemezian A."/>
            <person name="Singh N.K."/>
            <person name="Wood J."/>
            <person name="Venkateswaran K."/>
        </authorList>
    </citation>
    <scope>NUCLEOTIDE SEQUENCE [LARGE SCALE GENOMIC DNA]</scope>
    <source>
        <strain evidence="4 5">PL-B2</strain>
    </source>
</reference>
<dbReference type="SUPFAM" id="SSF51445">
    <property type="entry name" value="(Trans)glycosidases"/>
    <property type="match status" value="1"/>
</dbReference>